<keyword evidence="3" id="KW-1185">Reference proteome</keyword>
<gene>
    <name evidence="2" type="ORF">CXP39_01970</name>
</gene>
<dbReference type="PROSITE" id="PS00109">
    <property type="entry name" value="PROTEIN_KINASE_TYR"/>
    <property type="match status" value="1"/>
</dbReference>
<dbReference type="Pfam" id="PF01636">
    <property type="entry name" value="APH"/>
    <property type="match status" value="1"/>
</dbReference>
<name>A0A2K9BYV8_9MOLU</name>
<dbReference type="RefSeq" id="WP_027048090.1">
    <property type="nucleotide sequence ID" value="NZ_CP025257.1"/>
</dbReference>
<dbReference type="AlphaFoldDB" id="A0A2K9BYV8"/>
<reference evidence="2 3" key="1">
    <citation type="submission" date="2017-12" db="EMBL/GenBank/DDBJ databases">
        <title>Mesoplasma syrphidae YJS, Complete Genome.</title>
        <authorList>
            <person name="Knight T.F."/>
            <person name="Citino T."/>
            <person name="Rubinstein R."/>
            <person name="Neuschaefer Z."/>
        </authorList>
    </citation>
    <scope>NUCLEOTIDE SEQUENCE [LARGE SCALE GENOMIC DNA]</scope>
    <source>
        <strain evidence="2 3">YJS</strain>
    </source>
</reference>
<dbReference type="Gene3D" id="3.90.1200.10">
    <property type="match status" value="1"/>
</dbReference>
<protein>
    <recommendedName>
        <fullName evidence="1">Aminoglycoside phosphotransferase domain-containing protein</fullName>
    </recommendedName>
</protein>
<evidence type="ECO:0000259" key="1">
    <source>
        <dbReference type="Pfam" id="PF01636"/>
    </source>
</evidence>
<dbReference type="OrthoDB" id="389675at2"/>
<dbReference type="SUPFAM" id="SSF56112">
    <property type="entry name" value="Protein kinase-like (PK-like)"/>
    <property type="match status" value="1"/>
</dbReference>
<organism evidence="2 3">
    <name type="scientific">Mesoplasma syrphidae</name>
    <dbReference type="NCBI Taxonomy" id="225999"/>
    <lineage>
        <taxon>Bacteria</taxon>
        <taxon>Bacillati</taxon>
        <taxon>Mycoplasmatota</taxon>
        <taxon>Mollicutes</taxon>
        <taxon>Entomoplasmatales</taxon>
        <taxon>Entomoplasmataceae</taxon>
        <taxon>Mesoplasma</taxon>
    </lineage>
</organism>
<accession>A0A2K9BYV8</accession>
<evidence type="ECO:0000313" key="2">
    <source>
        <dbReference type="EMBL" id="AUF83558.1"/>
    </source>
</evidence>
<dbReference type="InterPro" id="IPR002575">
    <property type="entry name" value="Aminoglycoside_PTrfase"/>
</dbReference>
<evidence type="ECO:0000313" key="3">
    <source>
        <dbReference type="Proteomes" id="UP000233419"/>
    </source>
</evidence>
<dbReference type="Proteomes" id="UP000233419">
    <property type="component" value="Chromosome"/>
</dbReference>
<dbReference type="EMBL" id="CP025257">
    <property type="protein sequence ID" value="AUF83558.1"/>
    <property type="molecule type" value="Genomic_DNA"/>
</dbReference>
<feature type="domain" description="Aminoglycoside phosphotransferase" evidence="1">
    <location>
        <begin position="100"/>
        <end position="149"/>
    </location>
</feature>
<proteinExistence type="predicted"/>
<dbReference type="InterPro" id="IPR011009">
    <property type="entry name" value="Kinase-like_dom_sf"/>
</dbReference>
<sequence length="226" mass="27576">MKNLTSDFKTNGKSNKKLIIKNDYIYKEKNERFLDFVFLTNILLEKKFKYVLEVENYDENYYKYKFINGLSFEKVETIDIKIILKIVKIVKAMHEIKFENDKVIIHKDLSPLNVIFDNNFDPIMIIDWDSCCLGNKYYDIAYICWLWVNFGSEEKNHLLYIDYIIKICNFLSYKLEDVKKLKREILLLIRTYKKTIKKENAFLIKWASYTQTWVYRKWKYVETEFE</sequence>
<dbReference type="KEGG" id="msyr:CXP39_01970"/>
<dbReference type="InterPro" id="IPR008266">
    <property type="entry name" value="Tyr_kinase_AS"/>
</dbReference>
<dbReference type="GO" id="GO:0004672">
    <property type="term" value="F:protein kinase activity"/>
    <property type="evidence" value="ECO:0007669"/>
    <property type="project" value="InterPro"/>
</dbReference>